<accession>A0A7N2MWW3</accession>
<dbReference type="PROSITE" id="PS50059">
    <property type="entry name" value="FKBP_PPIASE"/>
    <property type="match status" value="1"/>
</dbReference>
<dbReference type="EnsemblPlants" id="QL11p018093:mrna">
    <property type="protein sequence ID" value="QL11p018093:mrna"/>
    <property type="gene ID" value="QL11p018093"/>
</dbReference>
<keyword evidence="1" id="KW-0479">Metal-binding</keyword>
<dbReference type="SUPFAM" id="SSF51197">
    <property type="entry name" value="Clavaminate synthase-like"/>
    <property type="match status" value="1"/>
</dbReference>
<feature type="domain" description="PPIase FKBP-type" evidence="5">
    <location>
        <begin position="405"/>
        <end position="522"/>
    </location>
</feature>
<dbReference type="Pfam" id="PF14226">
    <property type="entry name" value="DIOX_N"/>
    <property type="match status" value="1"/>
</dbReference>
<dbReference type="InParanoid" id="A0A7N2MWW3"/>
<organism evidence="6 7">
    <name type="scientific">Quercus lobata</name>
    <name type="common">Valley oak</name>
    <dbReference type="NCBI Taxonomy" id="97700"/>
    <lineage>
        <taxon>Eukaryota</taxon>
        <taxon>Viridiplantae</taxon>
        <taxon>Streptophyta</taxon>
        <taxon>Embryophyta</taxon>
        <taxon>Tracheophyta</taxon>
        <taxon>Spermatophyta</taxon>
        <taxon>Magnoliopsida</taxon>
        <taxon>eudicotyledons</taxon>
        <taxon>Gunneridae</taxon>
        <taxon>Pentapetalae</taxon>
        <taxon>rosids</taxon>
        <taxon>fabids</taxon>
        <taxon>Fagales</taxon>
        <taxon>Fagaceae</taxon>
        <taxon>Quercus</taxon>
    </lineage>
</organism>
<protein>
    <recommendedName>
        <fullName evidence="3">peptidylprolyl isomerase</fullName>
        <ecNumber evidence="3">5.2.1.8</ecNumber>
    </recommendedName>
</protein>
<dbReference type="AlphaFoldDB" id="A0A7N2MWW3"/>
<evidence type="ECO:0000259" key="5">
    <source>
        <dbReference type="PROSITE" id="PS50059"/>
    </source>
</evidence>
<dbReference type="PANTHER" id="PTHR47860">
    <property type="entry name" value="PEPTIDYL-PROLYL CIS-TRANS ISOMERASE FKBP17-1, CHLOROPLASTIC"/>
    <property type="match status" value="1"/>
</dbReference>
<evidence type="ECO:0000256" key="4">
    <source>
        <dbReference type="SAM" id="MobiDB-lite"/>
    </source>
</evidence>
<dbReference type="Pfam" id="PF00254">
    <property type="entry name" value="FKBP_C"/>
    <property type="match status" value="1"/>
</dbReference>
<dbReference type="GO" id="GO:0003755">
    <property type="term" value="F:peptidyl-prolyl cis-trans isomerase activity"/>
    <property type="evidence" value="ECO:0007669"/>
    <property type="project" value="UniProtKB-KW"/>
</dbReference>
<comment type="catalytic activity">
    <reaction evidence="3">
        <text>[protein]-peptidylproline (omega=180) = [protein]-peptidylproline (omega=0)</text>
        <dbReference type="Rhea" id="RHEA:16237"/>
        <dbReference type="Rhea" id="RHEA-COMP:10747"/>
        <dbReference type="Rhea" id="RHEA-COMP:10748"/>
        <dbReference type="ChEBI" id="CHEBI:83833"/>
        <dbReference type="ChEBI" id="CHEBI:83834"/>
        <dbReference type="EC" id="5.2.1.8"/>
    </reaction>
</comment>
<feature type="region of interest" description="Disordered" evidence="4">
    <location>
        <begin position="1"/>
        <end position="25"/>
    </location>
</feature>
<keyword evidence="3" id="KW-0413">Isomerase</keyword>
<dbReference type="Proteomes" id="UP000594261">
    <property type="component" value="Chromosome 11"/>
</dbReference>
<dbReference type="SUPFAM" id="SSF54534">
    <property type="entry name" value="FKBP-like"/>
    <property type="match status" value="1"/>
</dbReference>
<dbReference type="Gene3D" id="2.60.120.330">
    <property type="entry name" value="B-lactam Antibiotic, Isopenicillin N Synthase, Chain"/>
    <property type="match status" value="1"/>
</dbReference>
<dbReference type="InterPro" id="IPR046357">
    <property type="entry name" value="PPIase_dom_sf"/>
</dbReference>
<dbReference type="InterPro" id="IPR044197">
    <property type="entry name" value="FKBP17-1-like"/>
</dbReference>
<evidence type="ECO:0000256" key="3">
    <source>
        <dbReference type="PROSITE-ProRule" id="PRU00277"/>
    </source>
</evidence>
<keyword evidence="3" id="KW-0697">Rotamase</keyword>
<dbReference type="InterPro" id="IPR027443">
    <property type="entry name" value="IPNS-like_sf"/>
</dbReference>
<keyword evidence="2" id="KW-0408">Iron</keyword>
<evidence type="ECO:0000313" key="7">
    <source>
        <dbReference type="Proteomes" id="UP000594261"/>
    </source>
</evidence>
<name>A0A7N2MWW3_QUELO</name>
<evidence type="ECO:0000256" key="2">
    <source>
        <dbReference type="ARBA" id="ARBA00023004"/>
    </source>
</evidence>
<dbReference type="EC" id="5.2.1.8" evidence="3"/>
<keyword evidence="7" id="KW-1185">Reference proteome</keyword>
<dbReference type="Gramene" id="QL11p018093:mrna">
    <property type="protein sequence ID" value="QL11p018093:mrna"/>
    <property type="gene ID" value="QL11p018093"/>
</dbReference>
<dbReference type="PANTHER" id="PTHR47860:SF1">
    <property type="entry name" value="PEPTIDYL-PROLYL CIS-TRANS ISOMERASE FKBP17-1, CHLOROPLASTIC"/>
    <property type="match status" value="1"/>
</dbReference>
<dbReference type="GO" id="GO:0046872">
    <property type="term" value="F:metal ion binding"/>
    <property type="evidence" value="ECO:0007669"/>
    <property type="project" value="UniProtKB-KW"/>
</dbReference>
<dbReference type="EMBL" id="LRBV02000011">
    <property type="status" value="NOT_ANNOTATED_CDS"/>
    <property type="molecule type" value="Genomic_DNA"/>
</dbReference>
<proteinExistence type="predicted"/>
<dbReference type="Gene3D" id="3.10.50.40">
    <property type="match status" value="1"/>
</dbReference>
<evidence type="ECO:0000313" key="6">
    <source>
        <dbReference type="EnsemblPlants" id="QL11p018093:mrna"/>
    </source>
</evidence>
<dbReference type="InterPro" id="IPR026992">
    <property type="entry name" value="DIOX_N"/>
</dbReference>
<reference evidence="6 7" key="1">
    <citation type="journal article" date="2016" name="G3 (Bethesda)">
        <title>First Draft Assembly and Annotation of the Genome of a California Endemic Oak Quercus lobata Nee (Fagaceae).</title>
        <authorList>
            <person name="Sork V.L."/>
            <person name="Fitz-Gibbon S.T."/>
            <person name="Puiu D."/>
            <person name="Crepeau M."/>
            <person name="Gugger P.F."/>
            <person name="Sherman R."/>
            <person name="Stevens K."/>
            <person name="Langley C.H."/>
            <person name="Pellegrini M."/>
            <person name="Salzberg S.L."/>
        </authorList>
    </citation>
    <scope>NUCLEOTIDE SEQUENCE [LARGE SCALE GENOMIC DNA]</scope>
    <source>
        <strain evidence="6 7">cv. SW786</strain>
    </source>
</reference>
<evidence type="ECO:0000256" key="1">
    <source>
        <dbReference type="ARBA" id="ARBA00022723"/>
    </source>
</evidence>
<reference evidence="6" key="2">
    <citation type="submission" date="2021-01" db="UniProtKB">
        <authorList>
            <consortium name="EnsemblPlants"/>
        </authorList>
    </citation>
    <scope>IDENTIFICATION</scope>
</reference>
<dbReference type="InterPro" id="IPR001179">
    <property type="entry name" value="PPIase_FKBP_dom"/>
</dbReference>
<sequence length="524" mass="58176">MRLKQGISGPYIQPPHNRPHHHSSTVTAAAAATIDLVEFNPTHLPSIRSTIAQAYTDYGAFHDTNHGVPTKLLRQIKTTGLTFFNQSSIDDKLTYSCDPHSFASQGYGSRMLLSDENDTVVLDWRDYFDHHTLPLSRRDPSRWPHFPENYRETVVSYSNEMKGLAQKLMGLISESLGLRGLYIEDAVGEGCSSSQPHYIHLLQQNMVMMMFQLRPHIHILQYQYYHPSTTPKSAYNINNISKCRRREAAALSVSLSLLLFPSSSSSSSSAVASTSASKSSSSSSELLFLDIPNSGGVKVLDLRVGSGDVPLHGNQVATFRTIDKAATHKLLSDSTTEGTCKEQVIPIFQEDPAEHTNNTSHSCIHAASSNIYNSVTIFLIQSPIRMPPVMSKKNMPTIPYCIFQVAIHYYGRLAAKQGWRFDSTYDHKDENGESVPFVFVLGSGKVILGIEAAVKSMKVGGIRRVIIPPSQGYQNTSQEPIPPNFFDRQRLFTTIFNPTRLANGEGSTLGTLIFDIELVSVRHQ</sequence>